<keyword evidence="5 6" id="KW-0472">Membrane</keyword>
<feature type="transmembrane region" description="Helical" evidence="6">
    <location>
        <begin position="92"/>
        <end position="116"/>
    </location>
</feature>
<feature type="transmembrane region" description="Helical" evidence="6">
    <location>
        <begin position="252"/>
        <end position="270"/>
    </location>
</feature>
<accession>A0A0W8E812</accession>
<dbReference type="GO" id="GO:0016020">
    <property type="term" value="C:membrane"/>
    <property type="evidence" value="ECO:0007669"/>
    <property type="project" value="UniProtKB-SubCell"/>
</dbReference>
<feature type="transmembrane region" description="Helical" evidence="6">
    <location>
        <begin position="222"/>
        <end position="240"/>
    </location>
</feature>
<keyword evidence="2" id="KW-0813">Transport</keyword>
<comment type="subcellular location">
    <subcellularLocation>
        <location evidence="1">Membrane</location>
        <topology evidence="1">Multi-pass membrane protein</topology>
    </subcellularLocation>
</comment>
<organism evidence="7">
    <name type="scientific">hydrocarbon metagenome</name>
    <dbReference type="NCBI Taxonomy" id="938273"/>
    <lineage>
        <taxon>unclassified sequences</taxon>
        <taxon>metagenomes</taxon>
        <taxon>ecological metagenomes</taxon>
    </lineage>
</organism>
<dbReference type="PANTHER" id="PTHR34975:SF2">
    <property type="entry name" value="SPORE GERMINATION PROTEIN A2"/>
    <property type="match status" value="1"/>
</dbReference>
<dbReference type="GO" id="GO:0009847">
    <property type="term" value="P:spore germination"/>
    <property type="evidence" value="ECO:0007669"/>
    <property type="project" value="InterPro"/>
</dbReference>
<feature type="transmembrane region" description="Helical" evidence="6">
    <location>
        <begin position="28"/>
        <end position="49"/>
    </location>
</feature>
<evidence type="ECO:0000313" key="7">
    <source>
        <dbReference type="EMBL" id="KUG04573.1"/>
    </source>
</evidence>
<dbReference type="NCBIfam" id="TIGR00912">
    <property type="entry name" value="2A0309"/>
    <property type="match status" value="1"/>
</dbReference>
<evidence type="ECO:0000256" key="5">
    <source>
        <dbReference type="ARBA" id="ARBA00023136"/>
    </source>
</evidence>
<keyword evidence="3 6" id="KW-0812">Transmembrane</keyword>
<keyword evidence="4 6" id="KW-1133">Transmembrane helix</keyword>
<feature type="transmembrane region" description="Helical" evidence="6">
    <location>
        <begin position="282"/>
        <end position="303"/>
    </location>
</feature>
<evidence type="ECO:0000256" key="3">
    <source>
        <dbReference type="ARBA" id="ARBA00022692"/>
    </source>
</evidence>
<reference evidence="7" key="1">
    <citation type="journal article" date="2015" name="Proc. Natl. Acad. Sci. U.S.A.">
        <title>Networks of energetic and metabolic interactions define dynamics in microbial communities.</title>
        <authorList>
            <person name="Embree M."/>
            <person name="Liu J.K."/>
            <person name="Al-Bassam M.M."/>
            <person name="Zengler K."/>
        </authorList>
    </citation>
    <scope>NUCLEOTIDE SEQUENCE</scope>
</reference>
<name>A0A0W8E812_9ZZZZ</name>
<dbReference type="EMBL" id="LNQE01001845">
    <property type="protein sequence ID" value="KUG04573.1"/>
    <property type="molecule type" value="Genomic_DNA"/>
</dbReference>
<dbReference type="PANTHER" id="PTHR34975">
    <property type="entry name" value="SPORE GERMINATION PROTEIN A2"/>
    <property type="match status" value="1"/>
</dbReference>
<evidence type="ECO:0000256" key="4">
    <source>
        <dbReference type="ARBA" id="ARBA00022989"/>
    </source>
</evidence>
<evidence type="ECO:0000256" key="6">
    <source>
        <dbReference type="SAM" id="Phobius"/>
    </source>
</evidence>
<evidence type="ECO:0000256" key="2">
    <source>
        <dbReference type="ARBA" id="ARBA00022448"/>
    </source>
</evidence>
<dbReference type="Pfam" id="PF03845">
    <property type="entry name" value="Spore_permease"/>
    <property type="match status" value="1"/>
</dbReference>
<feature type="transmembrane region" description="Helical" evidence="6">
    <location>
        <begin position="136"/>
        <end position="155"/>
    </location>
</feature>
<gene>
    <name evidence="7" type="ORF">ASZ90_018065</name>
</gene>
<proteinExistence type="predicted"/>
<dbReference type="AlphaFoldDB" id="A0A0W8E812"/>
<feature type="transmembrane region" description="Helical" evidence="6">
    <location>
        <begin position="55"/>
        <end position="80"/>
    </location>
</feature>
<evidence type="ECO:0000256" key="1">
    <source>
        <dbReference type="ARBA" id="ARBA00004141"/>
    </source>
</evidence>
<comment type="caution">
    <text evidence="7">The sequence shown here is derived from an EMBL/GenBank/DDBJ whole genome shotgun (WGS) entry which is preliminary data.</text>
</comment>
<feature type="transmembrane region" description="Helical" evidence="6">
    <location>
        <begin position="167"/>
        <end position="190"/>
    </location>
</feature>
<dbReference type="InterPro" id="IPR004761">
    <property type="entry name" value="Spore_GerAB"/>
</dbReference>
<sequence length="316" mass="35478">MVWLTLKLVNDYPGKTLVEINHEILGPVWGKIFSAMYLWYFFHLGAIVLTDFGDFISTIMPLTPISVFLLIMTALVAYLVRNGIEVIARYSMIIVFFSYVLFVLVFILSSNNLVLANLLPINSISGQDFLKASYEVTIFPFGEIIVFTMIIKYVDHHQKANRSVIKALILTCIFGTLYNMYVIMGLGNYLEIPVYPGYAVTRQIDIVGIITRIDVTAATTDLALGVLKTSVMLYAVVLGISQIFKLSTYKPLVLPVGILMFLLSLIQFNSSIENFLFHERTYLYYAAFFQAFLPAVTLFIDGLKNFSAGKRGNAAA</sequence>
<protein>
    <submittedName>
        <fullName evidence="7">Spore germination protein gerkb</fullName>
    </submittedName>
</protein>